<keyword evidence="1" id="KW-0614">Plasmid</keyword>
<dbReference type="Proteomes" id="UP000002255">
    <property type="component" value="Plasmid pXCEL01"/>
</dbReference>
<dbReference type="eggNOG" id="COG4962">
    <property type="taxonomic scope" value="Bacteria"/>
</dbReference>
<organism evidence="1 2">
    <name type="scientific">Xylanimonas cellulosilytica (strain DSM 15894 / JCM 12276 / CECT 5975 / KCTC 9989 / LMG 20990 / NBRC 107835 / XIL07)</name>
    <dbReference type="NCBI Taxonomy" id="446471"/>
    <lineage>
        <taxon>Bacteria</taxon>
        <taxon>Bacillati</taxon>
        <taxon>Actinomycetota</taxon>
        <taxon>Actinomycetes</taxon>
        <taxon>Micrococcales</taxon>
        <taxon>Promicromonosporaceae</taxon>
        <taxon>Xylanimonas</taxon>
    </lineage>
</organism>
<evidence type="ECO:0000313" key="1">
    <source>
        <dbReference type="EMBL" id="ACZ32464.1"/>
    </source>
</evidence>
<reference evidence="1 2" key="1">
    <citation type="journal article" date="2010" name="Stand. Genomic Sci.">
        <title>Complete genome sequence of Xylanimonas cellulosilytica type strain (XIL07).</title>
        <authorList>
            <person name="Foster B."/>
            <person name="Pukall R."/>
            <person name="Abt B."/>
            <person name="Nolan M."/>
            <person name="Glavina Del Rio T."/>
            <person name="Chen F."/>
            <person name="Lucas S."/>
            <person name="Tice H."/>
            <person name="Pitluck S."/>
            <person name="Cheng J.-F."/>
            <person name="Chertkov O."/>
            <person name="Brettin T."/>
            <person name="Han C."/>
            <person name="Detter J.C."/>
            <person name="Bruce D."/>
            <person name="Goodwin L."/>
            <person name="Ivanova N."/>
            <person name="Mavromatis K."/>
            <person name="Pati A."/>
            <person name="Mikhailova N."/>
            <person name="Chen A."/>
            <person name="Palaniappan K."/>
            <person name="Land M."/>
            <person name="Hauser L."/>
            <person name="Chang Y.-J."/>
            <person name="Jeffries C.D."/>
            <person name="Chain P."/>
            <person name="Rohde M."/>
            <person name="Goeker M."/>
            <person name="Bristow J."/>
            <person name="Eisen J.A."/>
            <person name="Markowitz V."/>
            <person name="Hugenholtz P."/>
            <person name="Kyrpides N.C."/>
            <person name="Klenk H.-P."/>
            <person name="Lapidus A."/>
        </authorList>
    </citation>
    <scope>NUCLEOTIDE SEQUENCE [LARGE SCALE GENOMIC DNA]</scope>
    <source>
        <strain evidence="2">DSM 15894 / CECT 5975 / LMG 20990 / XIL07</strain>
        <plasmid evidence="2">Plasmid pXCEL01</plasmid>
    </source>
</reference>
<dbReference type="Gene3D" id="3.30.450.370">
    <property type="match status" value="1"/>
</dbReference>
<dbReference type="EMBL" id="CP001822">
    <property type="protein sequence ID" value="ACZ32464.1"/>
    <property type="molecule type" value="Genomic_DNA"/>
</dbReference>
<dbReference type="AlphaFoldDB" id="D1C0Z8"/>
<keyword evidence="2" id="KW-1185">Reference proteome</keyword>
<accession>D1C0Z8</accession>
<sequence length="167" mass="18180">MSIPRTVKQQARALAAAKNIPYTEALRRVLARGVTASEPFTDRVAEEVLGKFPELLDDDTVENIEIRGAEDVWIERTDGTRVRAEPFAASNAELLSVMTGLAGRATLEDLAEAGVDSLGLGLCEQLLRELALIDDLSGHLIDHQIRVLLDRRSGHGRVCHSPTSRSG</sequence>
<geneLocation type="plasmid" evidence="1 2">
    <name>pXCEL01</name>
</geneLocation>
<gene>
    <name evidence="1" type="ORF">Xcel_3465</name>
</gene>
<name>D1C0Z8_XYLCX</name>
<protein>
    <submittedName>
        <fullName evidence="1">Uncharacterized protein</fullName>
    </submittedName>
</protein>
<evidence type="ECO:0000313" key="2">
    <source>
        <dbReference type="Proteomes" id="UP000002255"/>
    </source>
</evidence>
<dbReference type="KEGG" id="xce:Xcel_3465"/>
<dbReference type="HOGENOM" id="CLU_1593922_0_0_11"/>
<proteinExistence type="predicted"/>